<gene>
    <name evidence="1" type="ORF">J2S15_000844</name>
</gene>
<dbReference type="InterPro" id="IPR053161">
    <property type="entry name" value="Ulvan_degrading_GH"/>
</dbReference>
<dbReference type="RefSeq" id="WP_307405770.1">
    <property type="nucleotide sequence ID" value="NZ_JAUSUR010000001.1"/>
</dbReference>
<protein>
    <recommendedName>
        <fullName evidence="3">Alpha-L-rhamnosidase-like protein</fullName>
    </recommendedName>
</protein>
<evidence type="ECO:0000313" key="1">
    <source>
        <dbReference type="EMBL" id="MDQ0360113.1"/>
    </source>
</evidence>
<accession>A0ABU0E057</accession>
<evidence type="ECO:0008006" key="3">
    <source>
        <dbReference type="Google" id="ProtNLM"/>
    </source>
</evidence>
<evidence type="ECO:0000313" key="2">
    <source>
        <dbReference type="Proteomes" id="UP001230220"/>
    </source>
</evidence>
<dbReference type="InterPro" id="IPR008979">
    <property type="entry name" value="Galactose-bd-like_sf"/>
</dbReference>
<dbReference type="EMBL" id="JAUSUR010000001">
    <property type="protein sequence ID" value="MDQ0360113.1"/>
    <property type="molecule type" value="Genomic_DNA"/>
</dbReference>
<reference evidence="1 2" key="1">
    <citation type="submission" date="2023-07" db="EMBL/GenBank/DDBJ databases">
        <title>Genomic Encyclopedia of Type Strains, Phase IV (KMG-IV): sequencing the most valuable type-strain genomes for metagenomic binning, comparative biology and taxonomic classification.</title>
        <authorList>
            <person name="Goeker M."/>
        </authorList>
    </citation>
    <scope>NUCLEOTIDE SEQUENCE [LARGE SCALE GENOMIC DNA]</scope>
    <source>
        <strain evidence="1 2">DSM 16784</strain>
    </source>
</reference>
<dbReference type="Gene3D" id="2.60.120.260">
    <property type="entry name" value="Galactose-binding domain-like"/>
    <property type="match status" value="1"/>
</dbReference>
<dbReference type="PANTHER" id="PTHR36848">
    <property type="entry name" value="DNA-BINDING PROTEIN (PUTATIVE SECRETED PROTEIN)-RELATED"/>
    <property type="match status" value="1"/>
</dbReference>
<dbReference type="SUPFAM" id="SSF49785">
    <property type="entry name" value="Galactose-binding domain-like"/>
    <property type="match status" value="1"/>
</dbReference>
<comment type="caution">
    <text evidence="1">The sequence shown here is derived from an EMBL/GenBank/DDBJ whole genome shotgun (WGS) entry which is preliminary data.</text>
</comment>
<dbReference type="PANTHER" id="PTHR36848:SF2">
    <property type="entry name" value="SECRETED PROTEIN"/>
    <property type="match status" value="1"/>
</dbReference>
<organism evidence="1 2">
    <name type="scientific">Breznakia pachnodae</name>
    <dbReference type="NCBI Taxonomy" id="265178"/>
    <lineage>
        <taxon>Bacteria</taxon>
        <taxon>Bacillati</taxon>
        <taxon>Bacillota</taxon>
        <taxon>Erysipelotrichia</taxon>
        <taxon>Erysipelotrichales</taxon>
        <taxon>Erysipelotrichaceae</taxon>
        <taxon>Breznakia</taxon>
    </lineage>
</organism>
<keyword evidence="2" id="KW-1185">Reference proteome</keyword>
<proteinExistence type="predicted"/>
<name>A0ABU0E057_9FIRM</name>
<sequence>MKKIIQNIENRNDNYLYPFFWQHGESDDKLIEYIEKIYESGIHSLCIESRPHPEFLEDGWWKTMTLIIDEAKKRDMKIWILDDAKFPTGYANGKVPNDLKKRYLNMRRFDIVGPLRKAEINMMNMADFRQMMKNPDYVNDEIYKVILAENSFESADSFKEDSLCDVTEYLKEGMLTLDLDAKHYSIFVVYKTTYGGEETTKDYLDPTRKEATQILLNEVYEKHYEHFKDDFGKTIVGFFSDEPRFGNIKGTEAIIGKTDMVLPWNDNIQQELEHISDTDLVFLFKGKSEQANNTRFEYMNVVSQLYSDNFSKVLGNWCKEKGVDYVGHVIEDNNVHARLGYGPGHYFRGIAGQSMAGIDVIGGQIIPGMDYHHDAFSTGGSDGEFYHYALCKMGASAAKLEADKRGILMCEAFGAYGWVEGLKMMKWITNHMLAHGVNLIVPHAFDPKEFPDWDCPPHFYANGNNPQFPYFHYWSGYTNRLCNLLNDGYQKCEVGVLYHAFAEWSGGTMYMQKVLKELQQHQIDCNVISEDYLNDAQLKDGKYYINGFGFHTLIVPAAKQLPDVLLKKLEELSSTIEVIFTDYFPGNITKEFGTVLPLSKIAKTLKSSSEIKLESDEKNLTFYHYVQEDGDVFLFNNEDIMKDIHTTVSLKASSDLMIYDAYENRTYQLDYQKINNEIVFDLHLKPYEMLVLVSGMSKEKQAVMGDKIIDITNDIEVSLKAYTDKEYSETFDLKELAYFGDQYPRFSGNMKYRFTVDLAETDVLLQISEVYEIVEVIVNGKNCGVKIAPEYVFDISKACEVGNNTIEIIVTNNLSRNQRDAFSQYLPLEPMGIVGTIGLYKKIAN</sequence>
<dbReference type="Proteomes" id="UP001230220">
    <property type="component" value="Unassembled WGS sequence"/>
</dbReference>